<dbReference type="Pfam" id="PF00773">
    <property type="entry name" value="RNB"/>
    <property type="match status" value="1"/>
</dbReference>
<dbReference type="FunCoup" id="J4G648">
    <property type="interactions" value="1"/>
</dbReference>
<dbReference type="SMART" id="SM00955">
    <property type="entry name" value="RNB"/>
    <property type="match status" value="1"/>
</dbReference>
<feature type="compositionally biased region" description="Basic and acidic residues" evidence="7">
    <location>
        <begin position="678"/>
        <end position="690"/>
    </location>
</feature>
<comment type="function">
    <text evidence="5">3'-5'-exoribonuclease that specifically recognizes RNAs polyuridylated at their 3' end and mediates their degradation. Component of an exosome-independent RNA degradation pathway that mediates degradation of cytoplasmic mRNAs that have been deadenylated and subsequently uridylated at their 3'.</text>
</comment>
<evidence type="ECO:0000256" key="2">
    <source>
        <dbReference type="ARBA" id="ARBA00022723"/>
    </source>
</evidence>
<evidence type="ECO:0000256" key="3">
    <source>
        <dbReference type="ARBA" id="ARBA00022842"/>
    </source>
</evidence>
<comment type="cofactor">
    <cofactor evidence="5">
        <name>Mg(2+)</name>
        <dbReference type="ChEBI" id="CHEBI:18420"/>
    </cofactor>
    <cofactor evidence="5">
        <name>Mn(2+)</name>
        <dbReference type="ChEBI" id="CHEBI:29035"/>
    </cofactor>
</comment>
<dbReference type="Pfam" id="PF17877">
    <property type="entry name" value="Dis3l2_C_term"/>
    <property type="match status" value="1"/>
</dbReference>
<comment type="similarity">
    <text evidence="5">Belongs to the RNR ribonuclease family. DIS3L2 subfamily.</text>
</comment>
<feature type="region of interest" description="Disordered" evidence="7">
    <location>
        <begin position="1"/>
        <end position="239"/>
    </location>
</feature>
<feature type="region of interest" description="Disordered" evidence="7">
    <location>
        <begin position="678"/>
        <end position="709"/>
    </location>
</feature>
<dbReference type="PROSITE" id="PS01175">
    <property type="entry name" value="RIBONUCLEASE_II"/>
    <property type="match status" value="1"/>
</dbReference>
<feature type="compositionally biased region" description="Basic and acidic residues" evidence="7">
    <location>
        <begin position="78"/>
        <end position="92"/>
    </location>
</feature>
<reference evidence="9 10" key="1">
    <citation type="journal article" date="2012" name="Appl. Environ. Microbiol.">
        <title>Short-read sequencing for genomic analysis of the brown rot fungus Fibroporia radiculosa.</title>
        <authorList>
            <person name="Tang J.D."/>
            <person name="Perkins A.D."/>
            <person name="Sonstegard T.S."/>
            <person name="Schroeder S.G."/>
            <person name="Burgess S.C."/>
            <person name="Diehl S.V."/>
        </authorList>
    </citation>
    <scope>NUCLEOTIDE SEQUENCE [LARGE SCALE GENOMIC DNA]</scope>
    <source>
        <strain evidence="9 10">TFFH 294</strain>
    </source>
</reference>
<dbReference type="PANTHER" id="PTHR23355">
    <property type="entry name" value="RIBONUCLEASE"/>
    <property type="match status" value="1"/>
</dbReference>
<name>J4G648_9APHY</name>
<dbReference type="GO" id="GO:0000932">
    <property type="term" value="C:P-body"/>
    <property type="evidence" value="ECO:0007669"/>
    <property type="project" value="UniProtKB-SubCell"/>
</dbReference>
<evidence type="ECO:0000256" key="5">
    <source>
        <dbReference type="HAMAP-Rule" id="MF_03045"/>
    </source>
</evidence>
<feature type="compositionally biased region" description="Polar residues" evidence="7">
    <location>
        <begin position="37"/>
        <end position="47"/>
    </location>
</feature>
<keyword evidence="10" id="KW-1185">Reference proteome</keyword>
<dbReference type="GO" id="GO:0046872">
    <property type="term" value="F:metal ion binding"/>
    <property type="evidence" value="ECO:0007669"/>
    <property type="project" value="UniProtKB-KW"/>
</dbReference>
<feature type="domain" description="RNB" evidence="8">
    <location>
        <begin position="896"/>
        <end position="1233"/>
    </location>
</feature>
<dbReference type="Pfam" id="PF17849">
    <property type="entry name" value="OB_Dis3"/>
    <property type="match status" value="1"/>
</dbReference>
<dbReference type="STRING" id="599839.J4G648"/>
<dbReference type="Proteomes" id="UP000006352">
    <property type="component" value="Unassembled WGS sequence"/>
</dbReference>
<dbReference type="InterPro" id="IPR028591">
    <property type="entry name" value="DIS3L2"/>
</dbReference>
<feature type="compositionally biased region" description="Polar residues" evidence="7">
    <location>
        <begin position="67"/>
        <end position="77"/>
    </location>
</feature>
<dbReference type="Gene3D" id="2.40.50.700">
    <property type="match status" value="1"/>
</dbReference>
<protein>
    <recommendedName>
        <fullName evidence="5">DIS3-like exonuclease 2</fullName>
        <ecNumber evidence="5">3.1.13.-</ecNumber>
    </recommendedName>
</protein>
<evidence type="ECO:0000256" key="4">
    <source>
        <dbReference type="ARBA" id="ARBA00022884"/>
    </source>
</evidence>
<dbReference type="InterPro" id="IPR001900">
    <property type="entry name" value="RNase_II/R"/>
</dbReference>
<dbReference type="EC" id="3.1.13.-" evidence="5"/>
<feature type="region of interest" description="Disordered" evidence="7">
    <location>
        <begin position="759"/>
        <end position="786"/>
    </location>
</feature>
<keyword evidence="4 5" id="KW-0694">RNA-binding</keyword>
<feature type="compositionally biased region" description="Polar residues" evidence="7">
    <location>
        <begin position="132"/>
        <end position="158"/>
    </location>
</feature>
<evidence type="ECO:0000256" key="7">
    <source>
        <dbReference type="SAM" id="MobiDB-lite"/>
    </source>
</evidence>
<evidence type="ECO:0000313" key="9">
    <source>
        <dbReference type="EMBL" id="CCM01603.1"/>
    </source>
</evidence>
<feature type="compositionally biased region" description="Low complexity" evidence="7">
    <location>
        <begin position="179"/>
        <end position="192"/>
    </location>
</feature>
<comment type="subcellular location">
    <subcellularLocation>
        <location evidence="5">Cytoplasm</location>
    </subcellularLocation>
    <subcellularLocation>
        <location evidence="5">Cytoplasm</location>
        <location evidence="5">P-body</location>
    </subcellularLocation>
</comment>
<dbReference type="GO" id="GO:0000956">
    <property type="term" value="P:nuclear-transcribed mRNA catabolic process"/>
    <property type="evidence" value="ECO:0007669"/>
    <property type="project" value="UniProtKB-UniRule"/>
</dbReference>
<keyword evidence="6" id="KW-0175">Coiled coil</keyword>
<dbReference type="GeneID" id="24096514"/>
<dbReference type="GO" id="GO:1990074">
    <property type="term" value="P:polyuridylation-dependent mRNA catabolic process"/>
    <property type="evidence" value="ECO:0007669"/>
    <property type="project" value="UniProtKB-UniRule"/>
</dbReference>
<keyword evidence="5" id="KW-0540">Nuclease</keyword>
<dbReference type="InterPro" id="IPR041505">
    <property type="entry name" value="Dis3_CSD2"/>
</dbReference>
<keyword evidence="5" id="KW-0464">Manganese</keyword>
<feature type="compositionally biased region" description="Polar residues" evidence="7">
    <location>
        <begin position="1"/>
        <end position="13"/>
    </location>
</feature>
<feature type="binding site" evidence="5">
    <location>
        <position position="908"/>
    </location>
    <ligand>
        <name>Mg(2+)</name>
        <dbReference type="ChEBI" id="CHEBI:18420"/>
    </ligand>
</feature>
<dbReference type="PANTHER" id="PTHR23355:SF9">
    <property type="entry name" value="DIS3-LIKE EXONUCLEASE 2"/>
    <property type="match status" value="1"/>
</dbReference>
<dbReference type="InterPro" id="IPR041093">
    <property type="entry name" value="Dis3l2-like_C"/>
</dbReference>
<feature type="binding site" evidence="5">
    <location>
        <position position="917"/>
    </location>
    <ligand>
        <name>Mg(2+)</name>
        <dbReference type="ChEBI" id="CHEBI:18420"/>
    </ligand>
</feature>
<keyword evidence="1 5" id="KW-0963">Cytoplasm</keyword>
<dbReference type="FunFam" id="2.40.50.700:FF:000002">
    <property type="entry name" value="Cell wall biogenesis protein"/>
    <property type="match status" value="1"/>
</dbReference>
<feature type="coiled-coil region" evidence="6">
    <location>
        <begin position="360"/>
        <end position="387"/>
    </location>
</feature>
<dbReference type="EMBL" id="HE797041">
    <property type="protein sequence ID" value="CCM01603.1"/>
    <property type="molecule type" value="Genomic_DNA"/>
</dbReference>
<organism evidence="9 10">
    <name type="scientific">Fibroporia radiculosa</name>
    <dbReference type="NCBI Taxonomy" id="599839"/>
    <lineage>
        <taxon>Eukaryota</taxon>
        <taxon>Fungi</taxon>
        <taxon>Dikarya</taxon>
        <taxon>Basidiomycota</taxon>
        <taxon>Agaricomycotina</taxon>
        <taxon>Agaricomycetes</taxon>
        <taxon>Polyporales</taxon>
        <taxon>Fibroporiaceae</taxon>
        <taxon>Fibroporia</taxon>
    </lineage>
</organism>
<dbReference type="FunFam" id="2.40.50.690:FF:000001">
    <property type="entry name" value="Cell wall biogenesis protein"/>
    <property type="match status" value="1"/>
</dbReference>
<evidence type="ECO:0000313" key="10">
    <source>
        <dbReference type="Proteomes" id="UP000006352"/>
    </source>
</evidence>
<dbReference type="RefSeq" id="XP_012180886.1">
    <property type="nucleotide sequence ID" value="XM_012325496.1"/>
</dbReference>
<keyword evidence="3 5" id="KW-0460">Magnesium</keyword>
<proteinExistence type="inferred from homology"/>
<dbReference type="InterPro" id="IPR012340">
    <property type="entry name" value="NA-bd_OB-fold"/>
</dbReference>
<keyword evidence="2 5" id="KW-0479">Metal-binding</keyword>
<evidence type="ECO:0000256" key="6">
    <source>
        <dbReference type="SAM" id="Coils"/>
    </source>
</evidence>
<accession>J4G648</accession>
<dbReference type="GO" id="GO:0003723">
    <property type="term" value="F:RNA binding"/>
    <property type="evidence" value="ECO:0007669"/>
    <property type="project" value="UniProtKB-KW"/>
</dbReference>
<sequence>MTDETTSQTQQNLLKKDEKKPFNGSSQNNGGRKRNASRTASISTNNAGAPRPSSRASNKGSKRGPSNAPTAGESGSDSTKKGAEGKKTEQRAKPQGQGGGNARSAGGHRKGSQSVAQGGRQAGNKPKEGSAAPQQKQQSGSPAPQSSIDNSDALSSLQRVIADLKTTSPNQSPNAPPVSISASMSSSIQGSSLPPNAPVFQPGAGSYPGTNAEQAPRHRKAASLGAAGNPSHNSYSPNLGAMIEDVEEGQVNFPTEEGEIAENPYQHQRRSLSQSFTAPRFAALAQQDQSEILGPTGRPQLAPGFMFGARRRPSSSVSTPIGPPINEEDVGFQFPQQQSQPNFNVDADANQRKAENNPEISGIMAEQIALQNQIEALQQQQQALYQQQLASNQVLSFQTPGLAPGRPNVHRRVHSTVPMGMGMNPFAGPQAAMGQFGNLGNLGMGLDGQPSGVPRGHGRRHSVNVLNKSNGQPGFGSMGFSQSMDGFDDGFAPPPNVGGHSRTDSSWRINGGVGALQGGNNFAADLAQAQAQLNSLQQFRAAAGGHHQKMASFSFPNMLPNMMAANMMGLGLGGINLLQQQQQQFQSQLQQQSSQPQRKSLFAPYLPQASLPPLLAAGKLVVGILRVNKRNRSDAYVATEVLDADIYICGSKDRNRALEGDIVAVELLDVDEVWGTKKEKEEKKRKKEENSAYDMRGVAGRRNDKKKDDVEVEGQGLMLFEDEEVTDEVKPQFAGHVVAVVERMPGQLFSGTLGLLRPSSAATKEKQEAERREREGDRGDEPRRPIERPKIVWFKPTDKRVPLIAIPTEQAPQDFVQNSDAYANKLFVACIKRHPISSLHPFGTLVEELGPIGDIEVETSALLKDCNFPTEDFTENVLKCLPPIPWSIPDHELQVRKDLRNERAFTIDPDTAKDLDDALSVKVNDDGTYDVAVHVADVSYFVKPNTALDRDARKRATSVYLVQRAVPMLPPALSEQMCSLVPGEERLAFSVIFTMTKDGKVLKKWFGKTLIKTSAKLSYTDAQSIIDGHAVEFEVAPEHAVADVSKDVRVIHELAKQVRARRFQIGCIKSQSLKLTFKLDDDGVPIDCSQYERTEAHHLVEEFMLLTNVAVAQQIAVNFSEQALLRRHDPPIERRLAAFVERAERMGFKVDASSPITLMKSLDAVNDPSARKILELFLRKASSAAKYFCAGMLDIAKYGHFALNIPLYTHFTSPIRRYADILVHRQLDSILQGGAEPKFTMDRDAVAKVAQQCNIKRDSAKLAEEQSTHLYLCILISDLTHRYGPVIREAKVVGVLDAAFDVLVPEFGIEKRVHVDQMPIDNHVYDEHTHTLQIYWSNRDVITWLAENSDDEHLKNVKQNAEQHAVKMEVVSRSVHDEKALFDEDDAEEDEIILGRADRAPPSDESSKQRLLSRSKTVPRFEALRITPSGHKIQEIRELQTVPVIVTADLTKSPPVIKVYSVNPYAEQK</sequence>
<dbReference type="GO" id="GO:0000175">
    <property type="term" value="F:3'-5'-RNA exonuclease activity"/>
    <property type="evidence" value="ECO:0007669"/>
    <property type="project" value="UniProtKB-UniRule"/>
</dbReference>
<evidence type="ECO:0000259" key="8">
    <source>
        <dbReference type="SMART" id="SM00955"/>
    </source>
</evidence>
<dbReference type="InParanoid" id="J4G648"/>
<dbReference type="Gene3D" id="2.40.50.140">
    <property type="entry name" value="Nucleic acid-binding proteins"/>
    <property type="match status" value="1"/>
</dbReference>
<keyword evidence="5" id="KW-0378">Hydrolase</keyword>
<feature type="compositionally biased region" description="Basic and acidic residues" evidence="7">
    <location>
        <begin position="763"/>
        <end position="786"/>
    </location>
</feature>
<dbReference type="HOGENOM" id="CLU_002333_0_0_1"/>
<dbReference type="HAMAP" id="MF_03045">
    <property type="entry name" value="DIS3L2"/>
    <property type="match status" value="1"/>
</dbReference>
<dbReference type="InterPro" id="IPR050180">
    <property type="entry name" value="RNR_Ribonuclease"/>
</dbReference>
<gene>
    <name evidence="9" type="ORF">FIBRA_03663</name>
</gene>
<dbReference type="InterPro" id="IPR022966">
    <property type="entry name" value="RNase_II/R_CS"/>
</dbReference>
<dbReference type="Gene3D" id="2.40.50.690">
    <property type="match status" value="1"/>
</dbReference>
<keyword evidence="5" id="KW-0269">Exonuclease</keyword>
<evidence type="ECO:0000256" key="1">
    <source>
        <dbReference type="ARBA" id="ARBA00022490"/>
    </source>
</evidence>
<dbReference type="SUPFAM" id="SSF50249">
    <property type="entry name" value="Nucleic acid-binding proteins"/>
    <property type="match status" value="4"/>
</dbReference>
<feature type="site" description="Important for catalytic activity" evidence="5">
    <location>
        <position position="916"/>
    </location>
</feature>
<dbReference type="OrthoDB" id="372421at2759"/>